<organism evidence="1 2">
    <name type="scientific">Tritrichomonas musculus</name>
    <dbReference type="NCBI Taxonomy" id="1915356"/>
    <lineage>
        <taxon>Eukaryota</taxon>
        <taxon>Metamonada</taxon>
        <taxon>Parabasalia</taxon>
        <taxon>Tritrichomonadida</taxon>
        <taxon>Tritrichomonadidae</taxon>
        <taxon>Tritrichomonas</taxon>
    </lineage>
</organism>
<keyword evidence="2" id="KW-1185">Reference proteome</keyword>
<gene>
    <name evidence="1" type="ORF">M9Y10_025412</name>
</gene>
<evidence type="ECO:0000313" key="1">
    <source>
        <dbReference type="EMBL" id="KAK8842555.1"/>
    </source>
</evidence>
<evidence type="ECO:0008006" key="3">
    <source>
        <dbReference type="Google" id="ProtNLM"/>
    </source>
</evidence>
<name>A0ABR2HAZ2_9EUKA</name>
<dbReference type="EMBL" id="JAPFFF010000037">
    <property type="protein sequence ID" value="KAK8842555.1"/>
    <property type="molecule type" value="Genomic_DNA"/>
</dbReference>
<dbReference type="Gene3D" id="2.120.10.80">
    <property type="entry name" value="Kelch-type beta propeller"/>
    <property type="match status" value="2"/>
</dbReference>
<dbReference type="PANTHER" id="PTHR23244">
    <property type="entry name" value="KELCH REPEAT DOMAIN"/>
    <property type="match status" value="1"/>
</dbReference>
<dbReference type="InterPro" id="IPR015915">
    <property type="entry name" value="Kelch-typ_b-propeller"/>
</dbReference>
<accession>A0ABR2HAZ2</accession>
<dbReference type="PANTHER" id="PTHR23244:SF471">
    <property type="entry name" value="GUANINE NUCLEOTIDE-BINDING PROTEIN SUBUNIT BETA 1-RELATED"/>
    <property type="match status" value="1"/>
</dbReference>
<proteinExistence type="predicted"/>
<sequence length="391" mass="44054">MGNGNSSTQIPHQPSDPQVLRKLRDQNYNNHLSEPFQSNLNRSTYLTSAFAGIWSIDTPSSICPAPRSGQFCVYDDESGCAYIGYGILQDGKTMNDVWCLFLSNLDPDHPYKWKQIQLNGDIIKPRTGSKAFLYKGLIYVFGGYSDPDYLSCLHTIDIKTGRVHVLEFSGEEPVGRSTPIIYANDDKVYIWGGYYKGNFPTDLYIYDIQTKVWRQVAQNIVGRTAANSVVYKGLIYSYGGSTKSSILCIDPEKEIVFEKTTNGSEPEPYILNAQMVLVDKYAFFIGGKSNSKFTLIYACDLERLWWFVFHIKPDRVSANTSNGYVNEIGMFLVPSLHSFALFYSNKRREIGMTLGIPTIDPPPISTISIGEALGFLHIRDDMIDAFHLFDS</sequence>
<dbReference type="Proteomes" id="UP001470230">
    <property type="component" value="Unassembled WGS sequence"/>
</dbReference>
<dbReference type="SUPFAM" id="SSF117281">
    <property type="entry name" value="Kelch motif"/>
    <property type="match status" value="1"/>
</dbReference>
<reference evidence="1 2" key="1">
    <citation type="submission" date="2024-04" db="EMBL/GenBank/DDBJ databases">
        <title>Tritrichomonas musculus Genome.</title>
        <authorList>
            <person name="Alves-Ferreira E."/>
            <person name="Grigg M."/>
            <person name="Lorenzi H."/>
            <person name="Galac M."/>
        </authorList>
    </citation>
    <scope>NUCLEOTIDE SEQUENCE [LARGE SCALE GENOMIC DNA]</scope>
    <source>
        <strain evidence="1 2">EAF2021</strain>
    </source>
</reference>
<protein>
    <recommendedName>
        <fullName evidence="3">Kelch motif family protein</fullName>
    </recommendedName>
</protein>
<comment type="caution">
    <text evidence="1">The sequence shown here is derived from an EMBL/GenBank/DDBJ whole genome shotgun (WGS) entry which is preliminary data.</text>
</comment>
<dbReference type="Pfam" id="PF24681">
    <property type="entry name" value="Kelch_KLHDC2_KLHL20_DRC7"/>
    <property type="match status" value="1"/>
</dbReference>
<evidence type="ECO:0000313" key="2">
    <source>
        <dbReference type="Proteomes" id="UP001470230"/>
    </source>
</evidence>